<name>A0A179IPA9_HYDSH</name>
<evidence type="ECO:0000313" key="6">
    <source>
        <dbReference type="EMBL" id="OAR03451.1"/>
    </source>
</evidence>
<dbReference type="Proteomes" id="UP000243024">
    <property type="component" value="Unassembled WGS sequence"/>
</dbReference>
<accession>A0A179IPA9</accession>
<protein>
    <recommendedName>
        <fullName evidence="5">Carboxyltransferase domain-containing protein</fullName>
    </recommendedName>
</protein>
<sequence length="431" mass="44564">MSPSNDGARRKGKKTGSGGRPGRIGRPGKIGRKDPSTGRKGGRAMRGRQAEEEAASGAVPARQASAAVLIVENGGFFTTVQDLGRPGYRASGVPPAGAMDPEALRIANRLVGNPPGAAALEITLAGPALRLTEGRLVALMGAPGPAEAVFPDGRVEAVPFGRPFFLPSGGRLRIGRLGGARAYVAVAGGIAVPPVLGSRSTYLPARFGGMEGRRLVAGDRLPLGGGGLSALPPDAARAALRAWGRARPAAAFFPAEHAVTVLRFLPGPEWDWLTEAAQAAFLGEVFTVSPASNRMGARLKGPPLPLSRREELFSAAVDFGVVQLPPGGGPIVLLSDHQTTGGYPRIGAVIAVDRPLLAQLRPGDRVAFYAVGRPAALRWRMERRRHLRQLEAAIALRWAAALAAAGLRPDAFDPAASLARADAAAGGTTTA</sequence>
<evidence type="ECO:0000256" key="1">
    <source>
        <dbReference type="ARBA" id="ARBA00022741"/>
    </source>
</evidence>
<keyword evidence="2" id="KW-0378">Hydrolase</keyword>
<evidence type="ECO:0000259" key="5">
    <source>
        <dbReference type="SMART" id="SM00797"/>
    </source>
</evidence>
<keyword evidence="3" id="KW-0067">ATP-binding</keyword>
<dbReference type="GO" id="GO:0016787">
    <property type="term" value="F:hydrolase activity"/>
    <property type="evidence" value="ECO:0007669"/>
    <property type="project" value="UniProtKB-KW"/>
</dbReference>
<dbReference type="AlphaFoldDB" id="A0A179IPA9"/>
<dbReference type="PANTHER" id="PTHR43309:SF3">
    <property type="entry name" value="5-OXOPROLINASE SUBUNIT C"/>
    <property type="match status" value="1"/>
</dbReference>
<dbReference type="SUPFAM" id="SSF50891">
    <property type="entry name" value="Cyclophilin-like"/>
    <property type="match status" value="1"/>
</dbReference>
<proteinExistence type="predicted"/>
<gene>
    <name evidence="6" type="ORF">SA87_01640</name>
</gene>
<comment type="caution">
    <text evidence="6">The sequence shown here is derived from an EMBL/GenBank/DDBJ whole genome shotgun (WGS) entry which is preliminary data.</text>
</comment>
<feature type="domain" description="Carboxyltransferase" evidence="5">
    <location>
        <begin position="90"/>
        <end position="386"/>
    </location>
</feature>
<dbReference type="InterPro" id="IPR003778">
    <property type="entry name" value="CT_A_B"/>
</dbReference>
<dbReference type="STRING" id="1484.SA87_01640"/>
<keyword evidence="7" id="KW-1185">Reference proteome</keyword>
<dbReference type="SMART" id="SM00797">
    <property type="entry name" value="AHS2"/>
    <property type="match status" value="1"/>
</dbReference>
<dbReference type="InterPro" id="IPR052708">
    <property type="entry name" value="PxpC"/>
</dbReference>
<dbReference type="NCBIfam" id="TIGR00724">
    <property type="entry name" value="urea_amlyse_rel"/>
    <property type="match status" value="1"/>
</dbReference>
<dbReference type="Gene3D" id="2.40.100.10">
    <property type="entry name" value="Cyclophilin-like"/>
    <property type="match status" value="1"/>
</dbReference>
<evidence type="ECO:0000256" key="2">
    <source>
        <dbReference type="ARBA" id="ARBA00022801"/>
    </source>
</evidence>
<dbReference type="InterPro" id="IPR029000">
    <property type="entry name" value="Cyclophilin-like_dom_sf"/>
</dbReference>
<organism evidence="6 7">
    <name type="scientific">Hydrogenibacillus schlegelii</name>
    <name type="common">Bacillus schlegelii</name>
    <dbReference type="NCBI Taxonomy" id="1484"/>
    <lineage>
        <taxon>Bacteria</taxon>
        <taxon>Bacillati</taxon>
        <taxon>Bacillota</taxon>
        <taxon>Bacilli</taxon>
        <taxon>Bacillales</taxon>
        <taxon>Bacillales Family X. Incertae Sedis</taxon>
        <taxon>Hydrogenibacillus</taxon>
    </lineage>
</organism>
<dbReference type="Pfam" id="PF02626">
    <property type="entry name" value="CT_A_B"/>
    <property type="match status" value="1"/>
</dbReference>
<evidence type="ECO:0000256" key="4">
    <source>
        <dbReference type="SAM" id="MobiDB-lite"/>
    </source>
</evidence>
<evidence type="ECO:0000313" key="7">
    <source>
        <dbReference type="Proteomes" id="UP000243024"/>
    </source>
</evidence>
<dbReference type="EMBL" id="JXBB01000060">
    <property type="protein sequence ID" value="OAR03451.1"/>
    <property type="molecule type" value="Genomic_DNA"/>
</dbReference>
<dbReference type="GO" id="GO:0005524">
    <property type="term" value="F:ATP binding"/>
    <property type="evidence" value="ECO:0007669"/>
    <property type="project" value="UniProtKB-KW"/>
</dbReference>
<feature type="region of interest" description="Disordered" evidence="4">
    <location>
        <begin position="1"/>
        <end position="59"/>
    </location>
</feature>
<keyword evidence="1" id="KW-0547">Nucleotide-binding</keyword>
<dbReference type="PANTHER" id="PTHR43309">
    <property type="entry name" value="5-OXOPROLINASE SUBUNIT C"/>
    <property type="match status" value="1"/>
</dbReference>
<evidence type="ECO:0000256" key="3">
    <source>
        <dbReference type="ARBA" id="ARBA00022840"/>
    </source>
</evidence>
<reference evidence="6 7" key="1">
    <citation type="submission" date="2015-09" db="EMBL/GenBank/DDBJ databases">
        <title>Draft genome sequence of Hydrogenibacillus schlegelii DSM 2000.</title>
        <authorList>
            <person name="Hemp J."/>
        </authorList>
    </citation>
    <scope>NUCLEOTIDE SEQUENCE [LARGE SCALE GENOMIC DNA]</scope>
    <source>
        <strain evidence="6 7">MA 48</strain>
    </source>
</reference>